<dbReference type="AlphaFoldDB" id="A0A399D2G3"/>
<gene>
    <name evidence="2" type="ORF">D1164_04390</name>
</gene>
<keyword evidence="3" id="KW-1185">Reference proteome</keyword>
<proteinExistence type="predicted"/>
<dbReference type="RefSeq" id="WP_119348742.1">
    <property type="nucleotide sequence ID" value="NZ_QWET01000003.1"/>
</dbReference>
<accession>A0A399D2G3</accession>
<dbReference type="Proteomes" id="UP000266441">
    <property type="component" value="Unassembled WGS sequence"/>
</dbReference>
<feature type="region of interest" description="Disordered" evidence="1">
    <location>
        <begin position="89"/>
        <end position="109"/>
    </location>
</feature>
<dbReference type="EMBL" id="QWET01000003">
    <property type="protein sequence ID" value="RIH66155.1"/>
    <property type="molecule type" value="Genomic_DNA"/>
</dbReference>
<dbReference type="PROSITE" id="PS51257">
    <property type="entry name" value="PROKAR_LIPOPROTEIN"/>
    <property type="match status" value="1"/>
</dbReference>
<evidence type="ECO:0000256" key="1">
    <source>
        <dbReference type="SAM" id="MobiDB-lite"/>
    </source>
</evidence>
<sequence length="129" mass="14526">MKIQTKILLLVVVAVFFAVGCKYDWVIPEEVPDIDPNEDVIKFSEHILPIFTDNNNCTACHDGGQIPDLRTDKAYNSLNSARYINKTSPEESRIYSVPHPDTDGHSQKKYSATQAAYIKAWIQQGAENN</sequence>
<comment type="caution">
    <text evidence="2">The sequence shown here is derived from an EMBL/GenBank/DDBJ whole genome shotgun (WGS) entry which is preliminary data.</text>
</comment>
<protein>
    <recommendedName>
        <fullName evidence="4">Cytochrome c domain-containing protein</fullName>
    </recommendedName>
</protein>
<evidence type="ECO:0000313" key="3">
    <source>
        <dbReference type="Proteomes" id="UP000266441"/>
    </source>
</evidence>
<reference evidence="2 3" key="1">
    <citation type="journal article" date="2015" name="Int. J. Syst. Evol. Microbiol.">
        <title>Mariniphaga sediminis sp. nov., isolated from coastal sediment.</title>
        <authorList>
            <person name="Wang F.Q."/>
            <person name="Shen Q.Y."/>
            <person name="Chen G.J."/>
            <person name="Du Z.J."/>
        </authorList>
    </citation>
    <scope>NUCLEOTIDE SEQUENCE [LARGE SCALE GENOMIC DNA]</scope>
    <source>
        <strain evidence="2 3">SY21</strain>
    </source>
</reference>
<evidence type="ECO:0000313" key="2">
    <source>
        <dbReference type="EMBL" id="RIH66155.1"/>
    </source>
</evidence>
<evidence type="ECO:0008006" key="4">
    <source>
        <dbReference type="Google" id="ProtNLM"/>
    </source>
</evidence>
<name>A0A399D2G3_9BACT</name>
<dbReference type="OrthoDB" id="1524994at2"/>
<organism evidence="2 3">
    <name type="scientific">Mariniphaga sediminis</name>
    <dbReference type="NCBI Taxonomy" id="1628158"/>
    <lineage>
        <taxon>Bacteria</taxon>
        <taxon>Pseudomonadati</taxon>
        <taxon>Bacteroidota</taxon>
        <taxon>Bacteroidia</taxon>
        <taxon>Marinilabiliales</taxon>
        <taxon>Prolixibacteraceae</taxon>
        <taxon>Mariniphaga</taxon>
    </lineage>
</organism>